<name>A0A2C8FA13_9BACT</name>
<dbReference type="RefSeq" id="WP_097011930.1">
    <property type="nucleotide sequence ID" value="NZ_LT907975.1"/>
</dbReference>
<organism evidence="1 2">
    <name type="scientific">Pseudodesulfovibrio profundus</name>
    <dbReference type="NCBI Taxonomy" id="57320"/>
    <lineage>
        <taxon>Bacteria</taxon>
        <taxon>Pseudomonadati</taxon>
        <taxon>Thermodesulfobacteriota</taxon>
        <taxon>Desulfovibrionia</taxon>
        <taxon>Desulfovibrionales</taxon>
        <taxon>Desulfovibrionaceae</taxon>
    </lineage>
</organism>
<evidence type="ECO:0000313" key="1">
    <source>
        <dbReference type="EMBL" id="SOB58984.1"/>
    </source>
</evidence>
<evidence type="ECO:0000313" key="2">
    <source>
        <dbReference type="Proteomes" id="UP000219215"/>
    </source>
</evidence>
<keyword evidence="2" id="KW-1185">Reference proteome</keyword>
<reference evidence="2" key="1">
    <citation type="submission" date="2017-09" db="EMBL/GenBank/DDBJ databases">
        <authorList>
            <person name="Regsiter A."/>
            <person name="William W."/>
        </authorList>
    </citation>
    <scope>NUCLEOTIDE SEQUENCE [LARGE SCALE GENOMIC DNA]</scope>
    <source>
        <strain evidence="2">500-1</strain>
    </source>
</reference>
<dbReference type="KEGG" id="pprf:DPRO_2080"/>
<accession>A0A2C8FA13</accession>
<sequence>MISTFFLSIHELPKNERILIYGASESGLSALNTIKRERKDIDVLFFLDTYKEGTFSGLAVHKPNHIFTHDIHYDRILVASVYWYEIVHGLKKNVPMSMISVLP</sequence>
<dbReference type="Gene3D" id="3.40.50.720">
    <property type="entry name" value="NAD(P)-binding Rossmann-like Domain"/>
    <property type="match status" value="1"/>
</dbReference>
<dbReference type="EMBL" id="LT907975">
    <property type="protein sequence ID" value="SOB58984.1"/>
    <property type="molecule type" value="Genomic_DNA"/>
</dbReference>
<gene>
    <name evidence="1" type="ORF">DPRO_2080</name>
</gene>
<proteinExistence type="predicted"/>
<protein>
    <submittedName>
        <fullName evidence="1">Uncharacterized protein</fullName>
    </submittedName>
</protein>
<dbReference type="AlphaFoldDB" id="A0A2C8FA13"/>
<dbReference type="OrthoDB" id="288532at2"/>
<dbReference type="Proteomes" id="UP000219215">
    <property type="component" value="Chromosome DPRO"/>
</dbReference>